<evidence type="ECO:0000313" key="2">
    <source>
        <dbReference type="EMBL" id="ADU96177.1"/>
    </source>
</evidence>
<keyword evidence="1" id="KW-1133">Transmembrane helix</keyword>
<dbReference type="OrthoDB" id="8697459at2"/>
<dbReference type="STRING" id="648996.Theam_0204"/>
<dbReference type="EMBL" id="CP002444">
    <property type="protein sequence ID" value="ADU96177.1"/>
    <property type="molecule type" value="Genomic_DNA"/>
</dbReference>
<accession>E8T3W7</accession>
<dbReference type="HOGENOM" id="CLU_561318_0_0_0"/>
<dbReference type="Proteomes" id="UP000006362">
    <property type="component" value="Chromosome"/>
</dbReference>
<protein>
    <submittedName>
        <fullName evidence="2">Uncharacterized protein</fullName>
    </submittedName>
</protein>
<keyword evidence="3" id="KW-1185">Reference proteome</keyword>
<proteinExistence type="predicted"/>
<reference evidence="2" key="1">
    <citation type="submission" date="2011-01" db="EMBL/GenBank/DDBJ databases">
        <title>Complete sequence of chromosome of Thermovibrio ammonificans HB-1.</title>
        <authorList>
            <consortium name="US DOE Joint Genome Institute"/>
            <person name="Lucas S."/>
            <person name="Copeland A."/>
            <person name="Lapidus A."/>
            <person name="Cheng J.-F."/>
            <person name="Goodwin L."/>
            <person name="Pitluck S."/>
            <person name="Davenport K."/>
            <person name="Detter J.C."/>
            <person name="Han C."/>
            <person name="Tapia R."/>
            <person name="Land M."/>
            <person name="Hauser L."/>
            <person name="Kyrpides N."/>
            <person name="Ivanova N."/>
            <person name="Ovchinnikova G."/>
            <person name="Vetriani C."/>
            <person name="Woyke T."/>
        </authorList>
    </citation>
    <scope>NUCLEOTIDE SEQUENCE [LARGE SCALE GENOMIC DNA]</scope>
    <source>
        <strain evidence="2">HB-1</strain>
    </source>
</reference>
<sequence length="486" mass="53744">MEFDRLKNGLLEVVLKLLKKRNLSLPVLCKTVTRVAFLSALILFFQVKTPLFSLFSGVTESVNRLLWAVVQAVNGEVKNFNSFAVTAYSGSGHKVDIYTVTPGLYSLLFGRVSPLDRCKLAELVDGIERKGYRLIVFDLDLSPLCSGSTPFSAYYDRCQRRLDGELKLLASSGSLVVVMEPSAVSGTGACVERWKEELQRAGVHFASPYLLASGGVVLSYPPNSLASVAFALAGGERPKKEFLISYKDVSFKRGPSNAEVAFVGGSFDGRDYFYTPQGKMPGLFIHAAAFLTLYKPYKSWKFLSYLFTFLFVMLVSRLFERLLSGYFEFRSVAEGLNASEEECLFTLNYLRSLALFVLAMFFLFFCFSFVALVFNVVLSPVPILISGAFEGAVRYRNNITAKSISIELFQGQQEQKEEKGALFSYICRGVSKLAGKILTFLKLKPPEERNTAGTAGANRANSGPENAVAVCLFYLLLTAVILVLTI</sequence>
<feature type="transmembrane region" description="Helical" evidence="1">
    <location>
        <begin position="354"/>
        <end position="378"/>
    </location>
</feature>
<name>E8T3W7_THEA1</name>
<feature type="transmembrane region" description="Helical" evidence="1">
    <location>
        <begin position="302"/>
        <end position="319"/>
    </location>
</feature>
<organism evidence="2 3">
    <name type="scientific">Thermovibrio ammonificans (strain DSM 15698 / JCM 12110 / HB-1)</name>
    <dbReference type="NCBI Taxonomy" id="648996"/>
    <lineage>
        <taxon>Bacteria</taxon>
        <taxon>Pseudomonadati</taxon>
        <taxon>Aquificota</taxon>
        <taxon>Aquificia</taxon>
        <taxon>Desulfurobacteriales</taxon>
        <taxon>Desulfurobacteriaceae</taxon>
        <taxon>Thermovibrio</taxon>
    </lineage>
</organism>
<dbReference type="KEGG" id="tam:Theam_0204"/>
<gene>
    <name evidence="2" type="ordered locus">Theam_0204</name>
</gene>
<dbReference type="RefSeq" id="WP_013536963.1">
    <property type="nucleotide sequence ID" value="NC_014926.1"/>
</dbReference>
<keyword evidence="1" id="KW-0812">Transmembrane</keyword>
<dbReference type="AlphaFoldDB" id="E8T3W7"/>
<feature type="transmembrane region" description="Helical" evidence="1">
    <location>
        <begin position="467"/>
        <end position="485"/>
    </location>
</feature>
<evidence type="ECO:0000313" key="3">
    <source>
        <dbReference type="Proteomes" id="UP000006362"/>
    </source>
</evidence>
<evidence type="ECO:0000256" key="1">
    <source>
        <dbReference type="SAM" id="Phobius"/>
    </source>
</evidence>
<keyword evidence="1" id="KW-0472">Membrane</keyword>